<dbReference type="CDD" id="cd07438">
    <property type="entry name" value="PHP_HisPPase_AMP"/>
    <property type="match status" value="1"/>
</dbReference>
<dbReference type="GO" id="GO:0004534">
    <property type="term" value="F:5'-3' RNA exonuclease activity"/>
    <property type="evidence" value="ECO:0007669"/>
    <property type="project" value="TreeGrafter"/>
</dbReference>
<gene>
    <name evidence="2" type="ORF">E4K67_26590</name>
</gene>
<dbReference type="Gene3D" id="3.20.20.140">
    <property type="entry name" value="Metal-dependent hydrolases"/>
    <property type="match status" value="1"/>
</dbReference>
<dbReference type="GO" id="GO:0035312">
    <property type="term" value="F:5'-3' DNA exonuclease activity"/>
    <property type="evidence" value="ECO:0007669"/>
    <property type="project" value="TreeGrafter"/>
</dbReference>
<dbReference type="PANTHER" id="PTHR42924">
    <property type="entry name" value="EXONUCLEASE"/>
    <property type="match status" value="1"/>
</dbReference>
<dbReference type="InterPro" id="IPR004013">
    <property type="entry name" value="PHP_dom"/>
</dbReference>
<keyword evidence="3" id="KW-1185">Reference proteome</keyword>
<accession>A0A4Z0QXD3</accession>
<dbReference type="AlphaFoldDB" id="A0A4Z0QXD3"/>
<dbReference type="OrthoDB" id="9804333at2"/>
<comment type="caution">
    <text evidence="2">The sequence shown here is derived from an EMBL/GenBank/DDBJ whole genome shotgun (WGS) entry which is preliminary data.</text>
</comment>
<dbReference type="EMBL" id="SPQQ01000018">
    <property type="protein sequence ID" value="TGE35178.1"/>
    <property type="molecule type" value="Genomic_DNA"/>
</dbReference>
<dbReference type="Pfam" id="PF02811">
    <property type="entry name" value="PHP"/>
    <property type="match status" value="1"/>
</dbReference>
<dbReference type="InterPro" id="IPR016195">
    <property type="entry name" value="Pol/histidinol_Pase-like"/>
</dbReference>
<name>A0A4Z0QXD3_9FIRM</name>
<dbReference type="Proteomes" id="UP000298460">
    <property type="component" value="Unassembled WGS sequence"/>
</dbReference>
<dbReference type="SUPFAM" id="SSF89550">
    <property type="entry name" value="PHP domain-like"/>
    <property type="match status" value="1"/>
</dbReference>
<sequence length="283" mass="31417">MDSGLDLYEVDLHCHTTESDGSLSPTELVQLAAKLGLKGIGITDHDTIQGWEEAEDAGKTYQIRILKGLELNTNWGGKEVHILGYEVDSSATFLTDKLEDLRKAREKRMVEILDRFKEMGINISVGEVQQFAHGESIGRPHIAQALLERGYIKNIQEGFDRYIGKGGPAYVPRYNLTPEEGIHLIREAHGVAVLAHPGVQRLEEGIPTWVKAGLQGIEVLHSQHSTDDELRYLELAQEYHLIPTGGSDFHGEVCKPGVNLGGWGVSLVVFQQILDLAQHSKLW</sequence>
<reference evidence="2 3" key="1">
    <citation type="submission" date="2019-03" db="EMBL/GenBank/DDBJ databases">
        <title>Draft Genome Sequence of Desulfosporosinus fructosivorans Strain 63.6F, Isolated from Marine Sediment in the Baltic Sea.</title>
        <authorList>
            <person name="Hausmann B."/>
            <person name="Vandieken V."/>
            <person name="Pjevac P."/>
            <person name="Schreck K."/>
            <person name="Herbold C.W."/>
            <person name="Loy A."/>
        </authorList>
    </citation>
    <scope>NUCLEOTIDE SEQUENCE [LARGE SCALE GENOMIC DNA]</scope>
    <source>
        <strain evidence="2 3">63.6F</strain>
    </source>
</reference>
<dbReference type="Gene3D" id="1.10.150.650">
    <property type="match status" value="1"/>
</dbReference>
<dbReference type="SMART" id="SM00481">
    <property type="entry name" value="POLIIIAc"/>
    <property type="match status" value="1"/>
</dbReference>
<evidence type="ECO:0000313" key="2">
    <source>
        <dbReference type="EMBL" id="TGE35178.1"/>
    </source>
</evidence>
<proteinExistence type="predicted"/>
<protein>
    <submittedName>
        <fullName evidence="2">PHP domain-containing protein</fullName>
    </submittedName>
</protein>
<dbReference type="RefSeq" id="WP_135552321.1">
    <property type="nucleotide sequence ID" value="NZ_SPQQ01000018.1"/>
</dbReference>
<evidence type="ECO:0000259" key="1">
    <source>
        <dbReference type="SMART" id="SM00481"/>
    </source>
</evidence>
<feature type="domain" description="Polymerase/histidinol phosphatase N-terminal" evidence="1">
    <location>
        <begin position="10"/>
        <end position="75"/>
    </location>
</feature>
<dbReference type="PANTHER" id="PTHR42924:SF3">
    <property type="entry name" value="POLYMERASE_HISTIDINOL PHOSPHATASE N-TERMINAL DOMAIN-CONTAINING PROTEIN"/>
    <property type="match status" value="1"/>
</dbReference>
<dbReference type="InterPro" id="IPR052018">
    <property type="entry name" value="PHP_domain"/>
</dbReference>
<organism evidence="2 3">
    <name type="scientific">Desulfosporosinus fructosivorans</name>
    <dbReference type="NCBI Taxonomy" id="2018669"/>
    <lineage>
        <taxon>Bacteria</taxon>
        <taxon>Bacillati</taxon>
        <taxon>Bacillota</taxon>
        <taxon>Clostridia</taxon>
        <taxon>Eubacteriales</taxon>
        <taxon>Desulfitobacteriaceae</taxon>
        <taxon>Desulfosporosinus</taxon>
    </lineage>
</organism>
<evidence type="ECO:0000313" key="3">
    <source>
        <dbReference type="Proteomes" id="UP000298460"/>
    </source>
</evidence>
<dbReference type="InterPro" id="IPR003141">
    <property type="entry name" value="Pol/His_phosphatase_N"/>
</dbReference>